<evidence type="ECO:0000256" key="10">
    <source>
        <dbReference type="ARBA" id="ARBA00023002"/>
    </source>
</evidence>
<evidence type="ECO:0000256" key="3">
    <source>
        <dbReference type="ARBA" id="ARBA00013017"/>
    </source>
</evidence>
<keyword evidence="5" id="KW-0547">Nucleotide-binding</keyword>
<evidence type="ECO:0000256" key="8">
    <source>
        <dbReference type="ARBA" id="ARBA00022840"/>
    </source>
</evidence>
<keyword evidence="9" id="KW-0049">Antioxidant</keyword>
<evidence type="ECO:0000256" key="12">
    <source>
        <dbReference type="ARBA" id="ARBA00023284"/>
    </source>
</evidence>
<evidence type="ECO:0000256" key="9">
    <source>
        <dbReference type="ARBA" id="ARBA00022862"/>
    </source>
</evidence>
<evidence type="ECO:0000256" key="7">
    <source>
        <dbReference type="ARBA" id="ARBA00022806"/>
    </source>
</evidence>
<dbReference type="AlphaFoldDB" id="A0A1I7YNT8"/>
<dbReference type="FunFam" id="3.40.30.10:FF:000003">
    <property type="entry name" value="Peroxiredoxin 1"/>
    <property type="match status" value="1"/>
</dbReference>
<dbReference type="Gene3D" id="3.40.50.300">
    <property type="entry name" value="P-loop containing nucleotide triphosphate hydrolases"/>
    <property type="match status" value="2"/>
</dbReference>
<dbReference type="InterPro" id="IPR013766">
    <property type="entry name" value="Thioredoxin_domain"/>
</dbReference>
<dbReference type="InterPro" id="IPR050534">
    <property type="entry name" value="Coronavir_polyprotein_1ab"/>
</dbReference>
<dbReference type="InterPro" id="IPR036249">
    <property type="entry name" value="Thioredoxin-like_sf"/>
</dbReference>
<dbReference type="Pfam" id="PF00578">
    <property type="entry name" value="AhpC-TSA"/>
    <property type="match status" value="1"/>
</dbReference>
<dbReference type="PROSITE" id="PS51352">
    <property type="entry name" value="THIOREDOXIN_2"/>
    <property type="match status" value="1"/>
</dbReference>
<keyword evidence="7" id="KW-0347">Helicase</keyword>
<dbReference type="Pfam" id="PF10417">
    <property type="entry name" value="1-cysPrx_C"/>
    <property type="match status" value="1"/>
</dbReference>
<dbReference type="Proteomes" id="UP000095287">
    <property type="component" value="Unplaced"/>
</dbReference>
<keyword evidence="6" id="KW-0378">Hydrolase</keyword>
<dbReference type="InterPro" id="IPR019479">
    <property type="entry name" value="Peroxiredoxin_C"/>
</dbReference>
<dbReference type="InterPro" id="IPR011545">
    <property type="entry name" value="DEAD/DEAH_box_helicase_dom"/>
</dbReference>
<evidence type="ECO:0000256" key="4">
    <source>
        <dbReference type="ARBA" id="ARBA00022559"/>
    </source>
</evidence>
<dbReference type="InterPro" id="IPR003593">
    <property type="entry name" value="AAA+_ATPase"/>
</dbReference>
<keyword evidence="8" id="KW-0067">ATP-binding</keyword>
<keyword evidence="11" id="KW-1015">Disulfide bond</keyword>
<feature type="domain" description="Thioredoxin" evidence="14">
    <location>
        <begin position="673"/>
        <end position="831"/>
    </location>
</feature>
<dbReference type="Pfam" id="PF13086">
    <property type="entry name" value="AAA_11"/>
    <property type="match status" value="1"/>
</dbReference>
<dbReference type="Pfam" id="PF13087">
    <property type="entry name" value="AAA_12"/>
    <property type="match status" value="1"/>
</dbReference>
<dbReference type="GO" id="GO:0016787">
    <property type="term" value="F:hydrolase activity"/>
    <property type="evidence" value="ECO:0007669"/>
    <property type="project" value="UniProtKB-KW"/>
</dbReference>
<dbReference type="GO" id="GO:0043139">
    <property type="term" value="F:5'-3' DNA helicase activity"/>
    <property type="evidence" value="ECO:0007669"/>
    <property type="project" value="TreeGrafter"/>
</dbReference>
<evidence type="ECO:0000256" key="6">
    <source>
        <dbReference type="ARBA" id="ARBA00022801"/>
    </source>
</evidence>
<dbReference type="InterPro" id="IPR027417">
    <property type="entry name" value="P-loop_NTPase"/>
</dbReference>
<dbReference type="GO" id="GO:0140824">
    <property type="term" value="F:thioredoxin-dependent peroxiredoxin activity"/>
    <property type="evidence" value="ECO:0007669"/>
    <property type="project" value="UniProtKB-EC"/>
</dbReference>
<evidence type="ECO:0000313" key="16">
    <source>
        <dbReference type="WBParaSite" id="L893_g18197.t3"/>
    </source>
</evidence>
<keyword evidence="12" id="KW-0676">Redox-active center</keyword>
<dbReference type="Pfam" id="PF00270">
    <property type="entry name" value="DEAD"/>
    <property type="match status" value="1"/>
</dbReference>
<dbReference type="SUPFAM" id="SSF52833">
    <property type="entry name" value="Thioredoxin-like"/>
    <property type="match status" value="1"/>
</dbReference>
<dbReference type="CDD" id="cd18808">
    <property type="entry name" value="SF1_C_Upf1"/>
    <property type="match status" value="1"/>
</dbReference>
<evidence type="ECO:0000313" key="15">
    <source>
        <dbReference type="Proteomes" id="UP000095287"/>
    </source>
</evidence>
<evidence type="ECO:0000256" key="2">
    <source>
        <dbReference type="ARBA" id="ARBA00009796"/>
    </source>
</evidence>
<dbReference type="PANTHER" id="PTHR43788">
    <property type="entry name" value="DNA2/NAM7 HELICASE FAMILY MEMBER"/>
    <property type="match status" value="1"/>
</dbReference>
<sequence length="864" mass="97440">MLPCSSRFLGFRVPTVRLISSSAVLWKRDKKSGKRLKSKSNEKEKFPEKFERRMKSWATYLSKEIDACGTRSTGSNSEIGELSATHVHGCELQKCAFHAIDGKILEFSIGDTPLPMKMVRRGVPLTLRGNNQRRAVECIFWDHDGANSFRVKARDLKLDLNDMIGLKFTLELSDEFGALNSLADFLAIRDRWNRFRGYSLLQFAYRAVPMPMEVSDRKVNFVQKLNIEQEKAVCAALNKRRPLVSIQGPPGTGKTYVVTEIILQALRSGQKILVCAPSNQAVDNVLMRVRERVKACRLDSDSKVSLTEYMKTHENYEDLSSVYDQLNSAMQQCEEETVDALSRKAFDMRSEMKKSIFESKSVIFCTVSSSSVRGLKKMGFEPDIVLIDEAGQAMECAIWQPLLQGSRGVLVGDHRQLSAVITSDEAARGGLGQSLMDSMSAEFGQLTNFMLTIQYRMNEKICKWSNDEFYDSRIRSDPSAADITLADISRIPKDDALNSPLLMVDTELGEEGDYNERRYSSSYRNYGEAHIVGKYVQHLISCGVNPEQIGIISPYRAQVDLLKNIVANPSVTISSVDAFQGQQREVIVMSLVRNNEKRNLGFLCDDRRMNVAVMRARRQFVIVSNSRMMAEHKPMRNLHRTIQEHGRILEPSFFSNETPARPCIGEWLNMSKAFVGKPAPDFTAQAVVDGDFRAVSLSEFKGKYVVLFFYPLDFTFVCPTEIIAFSDRNEEFKKLDVQVLACSTDSQFSHFAWISQPRKHGGLGEMNIPVLADTNHKISSDYGVLKEDEGIAYRGLFIIDPKGILRQITINDLPVGRSVDETLRLVQAFQFTDKHGDVCPAGWKPGGDTIKPGVKESKEYFSKH</sequence>
<keyword evidence="10" id="KW-0560">Oxidoreductase</keyword>
<proteinExistence type="inferred from homology"/>
<keyword evidence="4" id="KW-0575">Peroxidase</keyword>
<dbReference type="GO" id="GO:0005524">
    <property type="term" value="F:ATP binding"/>
    <property type="evidence" value="ECO:0007669"/>
    <property type="project" value="UniProtKB-KW"/>
</dbReference>
<name>A0A1I7YNT8_9BILA</name>
<evidence type="ECO:0000256" key="11">
    <source>
        <dbReference type="ARBA" id="ARBA00023157"/>
    </source>
</evidence>
<dbReference type="Gene3D" id="3.40.30.10">
    <property type="entry name" value="Glutaredoxin"/>
    <property type="match status" value="1"/>
</dbReference>
<dbReference type="EC" id="1.11.1.24" evidence="3"/>
<dbReference type="CDD" id="cd03015">
    <property type="entry name" value="PRX_Typ2cys"/>
    <property type="match status" value="1"/>
</dbReference>
<evidence type="ECO:0000259" key="14">
    <source>
        <dbReference type="PROSITE" id="PS51352"/>
    </source>
</evidence>
<evidence type="ECO:0000256" key="1">
    <source>
        <dbReference type="ARBA" id="ARBA00007913"/>
    </source>
</evidence>
<organism evidence="15 16">
    <name type="scientific">Steinernema glaseri</name>
    <dbReference type="NCBI Taxonomy" id="37863"/>
    <lineage>
        <taxon>Eukaryota</taxon>
        <taxon>Metazoa</taxon>
        <taxon>Ecdysozoa</taxon>
        <taxon>Nematoda</taxon>
        <taxon>Chromadorea</taxon>
        <taxon>Rhabditida</taxon>
        <taxon>Tylenchina</taxon>
        <taxon>Panagrolaimomorpha</taxon>
        <taxon>Strongyloidoidea</taxon>
        <taxon>Steinernematidae</taxon>
        <taxon>Steinernema</taxon>
    </lineage>
</organism>
<keyword evidence="15" id="KW-1185">Reference proteome</keyword>
<evidence type="ECO:0000256" key="5">
    <source>
        <dbReference type="ARBA" id="ARBA00022741"/>
    </source>
</evidence>
<dbReference type="InterPro" id="IPR000866">
    <property type="entry name" value="AhpC/TSA"/>
</dbReference>
<reference evidence="16" key="1">
    <citation type="submission" date="2016-11" db="UniProtKB">
        <authorList>
            <consortium name="WormBaseParasite"/>
        </authorList>
    </citation>
    <scope>IDENTIFICATION</scope>
</reference>
<dbReference type="SMART" id="SM00382">
    <property type="entry name" value="AAA"/>
    <property type="match status" value="1"/>
</dbReference>
<protein>
    <recommendedName>
        <fullName evidence="3">thioredoxin-dependent peroxiredoxin</fullName>
        <ecNumber evidence="3">1.11.1.24</ecNumber>
    </recommendedName>
</protein>
<accession>A0A1I7YNT8</accession>
<dbReference type="InterPro" id="IPR047187">
    <property type="entry name" value="SF1_C_Upf1"/>
</dbReference>
<evidence type="ECO:0000256" key="13">
    <source>
        <dbReference type="ARBA" id="ARBA00049091"/>
    </source>
</evidence>
<dbReference type="GO" id="GO:0003676">
    <property type="term" value="F:nucleic acid binding"/>
    <property type="evidence" value="ECO:0007669"/>
    <property type="project" value="InterPro"/>
</dbReference>
<comment type="catalytic activity">
    <reaction evidence="13">
        <text>a hydroperoxide + [thioredoxin]-dithiol = an alcohol + [thioredoxin]-disulfide + H2O</text>
        <dbReference type="Rhea" id="RHEA:62620"/>
        <dbReference type="Rhea" id="RHEA-COMP:10698"/>
        <dbReference type="Rhea" id="RHEA-COMP:10700"/>
        <dbReference type="ChEBI" id="CHEBI:15377"/>
        <dbReference type="ChEBI" id="CHEBI:29950"/>
        <dbReference type="ChEBI" id="CHEBI:30879"/>
        <dbReference type="ChEBI" id="CHEBI:35924"/>
        <dbReference type="ChEBI" id="CHEBI:50058"/>
        <dbReference type="EC" id="1.11.1.24"/>
    </reaction>
</comment>
<comment type="similarity">
    <text evidence="1">Belongs to the DNA2/NAM7 helicase family.</text>
</comment>
<dbReference type="WBParaSite" id="L893_g18197.t3">
    <property type="protein sequence ID" value="L893_g18197.t3"/>
    <property type="gene ID" value="L893_g18197"/>
</dbReference>
<dbReference type="PANTHER" id="PTHR43788:SF16">
    <property type="entry name" value="HELICASE WITH ZINC FINGER 2"/>
    <property type="match status" value="1"/>
</dbReference>
<comment type="similarity">
    <text evidence="2">Belongs to the peroxiredoxin family. AhpC/Prx1 subfamily.</text>
</comment>
<dbReference type="InterPro" id="IPR041677">
    <property type="entry name" value="DNA2/NAM7_AAA_11"/>
</dbReference>
<dbReference type="InterPro" id="IPR041679">
    <property type="entry name" value="DNA2/NAM7-like_C"/>
</dbReference>
<dbReference type="SUPFAM" id="SSF52540">
    <property type="entry name" value="P-loop containing nucleoside triphosphate hydrolases"/>
    <property type="match status" value="1"/>
</dbReference>